<dbReference type="EMBL" id="CP002902">
    <property type="protein sequence ID" value="AEJ44549.1"/>
    <property type="molecule type" value="Genomic_DNA"/>
</dbReference>
<keyword evidence="1" id="KW-1133">Transmembrane helix</keyword>
<evidence type="ECO:0000313" key="2">
    <source>
        <dbReference type="EMBL" id="AEJ44549.1"/>
    </source>
</evidence>
<dbReference type="KEGG" id="aad:TC41_2654"/>
<keyword evidence="1" id="KW-0472">Membrane</keyword>
<keyword evidence="1" id="KW-0812">Transmembrane</keyword>
<name>F8II69_ALIAT</name>
<dbReference type="STRING" id="1048834.TC41_2654"/>
<evidence type="ECO:0000313" key="3">
    <source>
        <dbReference type="Proteomes" id="UP000000292"/>
    </source>
</evidence>
<dbReference type="HOGENOM" id="CLU_1792391_0_0_9"/>
<sequence>MVRAVRDVHVHLKRGASRMARWVRWVAAGLFDVAAVDVVWFTYAEPRHANLAPVMSERHAVAELPIERISFRSAAAPYGAVHHLSLPGCQVWSIDGHVLCVVQYPCSRWPWESGRCGAWRQYRSIRSIRPPLRDWCASAFHQAR</sequence>
<gene>
    <name evidence="2" type="ordered locus">TC41_2654</name>
</gene>
<protein>
    <submittedName>
        <fullName evidence="2">Uncharacterized protein</fullName>
    </submittedName>
</protein>
<dbReference type="RefSeq" id="WP_014465378.1">
    <property type="nucleotide sequence ID" value="NC_017167.1"/>
</dbReference>
<feature type="transmembrane region" description="Helical" evidence="1">
    <location>
        <begin position="22"/>
        <end position="43"/>
    </location>
</feature>
<dbReference type="PATRIC" id="fig|1048834.4.peg.2514"/>
<proteinExistence type="predicted"/>
<evidence type="ECO:0000256" key="1">
    <source>
        <dbReference type="SAM" id="Phobius"/>
    </source>
</evidence>
<dbReference type="Proteomes" id="UP000000292">
    <property type="component" value="Chromosome"/>
</dbReference>
<accession>F8II69</accession>
<dbReference type="AlphaFoldDB" id="F8II69"/>
<organism evidence="2 3">
    <name type="scientific">Alicyclobacillus acidocaldarius (strain Tc-4-1)</name>
    <name type="common">Bacillus acidocaldarius</name>
    <dbReference type="NCBI Taxonomy" id="1048834"/>
    <lineage>
        <taxon>Bacteria</taxon>
        <taxon>Bacillati</taxon>
        <taxon>Bacillota</taxon>
        <taxon>Bacilli</taxon>
        <taxon>Bacillales</taxon>
        <taxon>Alicyclobacillaceae</taxon>
        <taxon>Alicyclobacillus</taxon>
    </lineage>
</organism>
<reference evidence="3" key="2">
    <citation type="submission" date="2011-06" db="EMBL/GenBank/DDBJ databases">
        <title>The complete genome sequence of Alicyclobacillus acidocaldarius sp. Tc-4-1.</title>
        <authorList>
            <person name="Chen Y."/>
            <person name="He Y."/>
            <person name="Dong Z."/>
            <person name="Hu S."/>
        </authorList>
    </citation>
    <scope>NUCLEOTIDE SEQUENCE [LARGE SCALE GENOMIC DNA]</scope>
    <source>
        <strain evidence="3">Tc-4-1</strain>
    </source>
</reference>
<reference evidence="2 3" key="1">
    <citation type="journal article" date="2011" name="J. Bacteriol.">
        <title>Complete Genome Sequence of Alicyclobacillus acidocaldarius Strain Tc-4-1.</title>
        <authorList>
            <person name="Chen Y."/>
            <person name="He Y."/>
            <person name="Zhang B."/>
            <person name="Yang J."/>
            <person name="Li W."/>
            <person name="Dong Z."/>
            <person name="Hu S."/>
        </authorList>
    </citation>
    <scope>NUCLEOTIDE SEQUENCE [LARGE SCALE GENOMIC DNA]</scope>
    <source>
        <strain evidence="2 3">Tc-4-1</strain>
    </source>
</reference>
<dbReference type="OrthoDB" id="9803916at2"/>